<comment type="caution">
    <text evidence="1">The sequence shown here is derived from an EMBL/GenBank/DDBJ whole genome shotgun (WGS) entry which is preliminary data.</text>
</comment>
<dbReference type="RefSeq" id="WP_334353523.1">
    <property type="nucleotide sequence ID" value="NZ_JBAKUA010000026.1"/>
</dbReference>
<reference evidence="1" key="1">
    <citation type="submission" date="2024-02" db="EMBL/GenBank/DDBJ databases">
        <title>Bacterial skin colonization with Propionibacterium avidum as a risk factor for Periprosthetic Joint Infections - a single-center prospective study.</title>
        <authorList>
            <person name="Achermann Y."/>
        </authorList>
    </citation>
    <scope>NUCLEOTIDE SEQUENCE</scope>
    <source>
        <strain evidence="1">PAVI-2017310195</strain>
    </source>
</reference>
<accession>A0AB35XLL6</accession>
<dbReference type="Proteomes" id="UP001309299">
    <property type="component" value="Unassembled WGS sequence"/>
</dbReference>
<sequence>MIGHDHDPDGYSVWESDLARWDREEGRGGADPNCPACGGAGACALCGDD</sequence>
<dbReference type="AlphaFoldDB" id="A0AB35XLL6"/>
<gene>
    <name evidence="1" type="ORF">V7F78_12045</name>
</gene>
<proteinExistence type="predicted"/>
<evidence type="ECO:0000313" key="1">
    <source>
        <dbReference type="EMBL" id="MEH1547709.1"/>
    </source>
</evidence>
<evidence type="ECO:0000313" key="2">
    <source>
        <dbReference type="Proteomes" id="UP001309299"/>
    </source>
</evidence>
<protein>
    <submittedName>
        <fullName evidence="1">Uncharacterized protein</fullName>
    </submittedName>
</protein>
<organism evidence="1 2">
    <name type="scientific">Cutibacterium avidum</name>
    <dbReference type="NCBI Taxonomy" id="33010"/>
    <lineage>
        <taxon>Bacteria</taxon>
        <taxon>Bacillati</taxon>
        <taxon>Actinomycetota</taxon>
        <taxon>Actinomycetes</taxon>
        <taxon>Propionibacteriales</taxon>
        <taxon>Propionibacteriaceae</taxon>
        <taxon>Cutibacterium</taxon>
    </lineage>
</organism>
<name>A0AB35XLL6_9ACTN</name>
<dbReference type="EMBL" id="JBAKUA010000026">
    <property type="protein sequence ID" value="MEH1547709.1"/>
    <property type="molecule type" value="Genomic_DNA"/>
</dbReference>